<dbReference type="PANTHER" id="PTHR13696:SF99">
    <property type="entry name" value="COBYRINIC ACID AC-DIAMIDE SYNTHASE"/>
    <property type="match status" value="1"/>
</dbReference>
<keyword evidence="3" id="KW-1185">Reference proteome</keyword>
<dbReference type="InterPro" id="IPR027417">
    <property type="entry name" value="P-loop_NTPase"/>
</dbReference>
<evidence type="ECO:0000259" key="1">
    <source>
        <dbReference type="Pfam" id="PF01656"/>
    </source>
</evidence>
<dbReference type="EMBL" id="JBBPCC010000006">
    <property type="protein sequence ID" value="MEK8128584.1"/>
    <property type="molecule type" value="Genomic_DNA"/>
</dbReference>
<evidence type="ECO:0000313" key="2">
    <source>
        <dbReference type="EMBL" id="MEK8128584.1"/>
    </source>
</evidence>
<accession>A0ABU9DI94</accession>
<dbReference type="SUPFAM" id="SSF52540">
    <property type="entry name" value="P-loop containing nucleoside triphosphate hydrolases"/>
    <property type="match status" value="1"/>
</dbReference>
<reference evidence="2 3" key="1">
    <citation type="submission" date="2024-04" db="EMBL/GenBank/DDBJ databases">
        <title>draft genome sequnece of Paenibacillus filicis.</title>
        <authorList>
            <person name="Kim D.-U."/>
        </authorList>
    </citation>
    <scope>NUCLEOTIDE SEQUENCE [LARGE SCALE GENOMIC DNA]</scope>
    <source>
        <strain evidence="2 3">KACC14197</strain>
    </source>
</reference>
<name>A0ABU9DI94_9BACL</name>
<organism evidence="2 3">
    <name type="scientific">Paenibacillus filicis</name>
    <dbReference type="NCBI Taxonomy" id="669464"/>
    <lineage>
        <taxon>Bacteria</taxon>
        <taxon>Bacillati</taxon>
        <taxon>Bacillota</taxon>
        <taxon>Bacilli</taxon>
        <taxon>Bacillales</taxon>
        <taxon>Paenibacillaceae</taxon>
        <taxon>Paenibacillus</taxon>
    </lineage>
</organism>
<sequence length="373" mass="41838">MSRLQLVLLDTDEYFGDMLSVYLRTSEFAQRFELQRFTSREDGCRYLAEAREPLIALVHESWLPLPDEAFRLRAGCTLIVSETERLGGVLEYPVIFKYQPLNTLLASTASHYNEFSAEALLGGGVTKSQVIAVYAATGGSGKTVTAIHLAAQLAAEGEQVLCFSLEQLPSYAWYDAAGETGEPDDAFSRLLYYAKSRPELLTAKLEQAKHRHPQWRFDCIRPLRQTEEWGDMEPADLRSLLKAARQSGLYDRIIVDSDSSCAPVVMELLCETDLILWPVSDDGVQLRKTSDWIAALRKRNGEEARLVMDKVRFLHNRNTGARLNDFRAYAIAVSGQLPYVPEWKSMVRVESMLVRGFADDAVAIVRGGGSSER</sequence>
<dbReference type="RefSeq" id="WP_341415662.1">
    <property type="nucleotide sequence ID" value="NZ_JBBPCC010000006.1"/>
</dbReference>
<protein>
    <recommendedName>
        <fullName evidence="1">CobQ/CobB/MinD/ParA nucleotide binding domain-containing protein</fullName>
    </recommendedName>
</protein>
<evidence type="ECO:0000313" key="3">
    <source>
        <dbReference type="Proteomes" id="UP001469365"/>
    </source>
</evidence>
<dbReference type="InterPro" id="IPR002586">
    <property type="entry name" value="CobQ/CobB/MinD/ParA_Nub-bd_dom"/>
</dbReference>
<dbReference type="Gene3D" id="3.40.50.300">
    <property type="entry name" value="P-loop containing nucleotide triphosphate hydrolases"/>
    <property type="match status" value="1"/>
</dbReference>
<comment type="caution">
    <text evidence="2">The sequence shown here is derived from an EMBL/GenBank/DDBJ whole genome shotgun (WGS) entry which is preliminary data.</text>
</comment>
<dbReference type="InterPro" id="IPR050678">
    <property type="entry name" value="DNA_Partitioning_ATPase"/>
</dbReference>
<dbReference type="Proteomes" id="UP001469365">
    <property type="component" value="Unassembled WGS sequence"/>
</dbReference>
<feature type="domain" description="CobQ/CobB/MinD/ParA nucleotide binding" evidence="1">
    <location>
        <begin position="131"/>
        <end position="165"/>
    </location>
</feature>
<dbReference type="Gene3D" id="3.40.50.10850">
    <property type="entry name" value="Ntrc-like two-domain protein"/>
    <property type="match status" value="1"/>
</dbReference>
<proteinExistence type="predicted"/>
<dbReference type="Pfam" id="PF01656">
    <property type="entry name" value="CbiA"/>
    <property type="match status" value="1"/>
</dbReference>
<dbReference type="PANTHER" id="PTHR13696">
    <property type="entry name" value="P-LOOP CONTAINING NUCLEOSIDE TRIPHOSPHATE HYDROLASE"/>
    <property type="match status" value="1"/>
</dbReference>
<gene>
    <name evidence="2" type="ORF">WMW72_11775</name>
</gene>